<evidence type="ECO:0000313" key="3">
    <source>
        <dbReference type="Proteomes" id="UP000249393"/>
    </source>
</evidence>
<evidence type="ECO:0000256" key="1">
    <source>
        <dbReference type="SAM" id="MobiDB-lite"/>
    </source>
</evidence>
<dbReference type="RefSeq" id="WP_304277392.1">
    <property type="nucleotide sequence ID" value="NZ_QFQZ01000027.1"/>
</dbReference>
<organism evidence="2 3">
    <name type="scientific">Caulobacter segnis</name>
    <dbReference type="NCBI Taxonomy" id="88688"/>
    <lineage>
        <taxon>Bacteria</taxon>
        <taxon>Pseudomonadati</taxon>
        <taxon>Pseudomonadota</taxon>
        <taxon>Alphaproteobacteria</taxon>
        <taxon>Caulobacterales</taxon>
        <taxon>Caulobacteraceae</taxon>
        <taxon>Caulobacter</taxon>
    </lineage>
</organism>
<name>A0A2W5V538_9CAUL</name>
<proteinExistence type="predicted"/>
<gene>
    <name evidence="2" type="ORF">DI526_10475</name>
</gene>
<comment type="caution">
    <text evidence="2">The sequence shown here is derived from an EMBL/GenBank/DDBJ whole genome shotgun (WGS) entry which is preliminary data.</text>
</comment>
<accession>A0A2W5V538</accession>
<sequence length="99" mass="10687">MPDIVDDETALEEVIAFLDAPPQAGSAEDERFASRLRQVIAASIPAAEDDDPEDAPTLRLDDDLRDRLEALAKARASHNYFGEHPDGIGPTLGMDVSKA</sequence>
<protein>
    <submittedName>
        <fullName evidence="2">Uncharacterized protein</fullName>
    </submittedName>
</protein>
<evidence type="ECO:0000313" key="2">
    <source>
        <dbReference type="EMBL" id="PZR34422.1"/>
    </source>
</evidence>
<dbReference type="Proteomes" id="UP000249393">
    <property type="component" value="Unassembled WGS sequence"/>
</dbReference>
<dbReference type="EMBL" id="QFQZ01000027">
    <property type="protein sequence ID" value="PZR34422.1"/>
    <property type="molecule type" value="Genomic_DNA"/>
</dbReference>
<feature type="region of interest" description="Disordered" evidence="1">
    <location>
        <begin position="80"/>
        <end position="99"/>
    </location>
</feature>
<dbReference type="AlphaFoldDB" id="A0A2W5V538"/>
<reference evidence="2 3" key="1">
    <citation type="submission" date="2017-08" db="EMBL/GenBank/DDBJ databases">
        <title>Infants hospitalized years apart are colonized by the same room-sourced microbial strains.</title>
        <authorList>
            <person name="Brooks B."/>
            <person name="Olm M.R."/>
            <person name="Firek B.A."/>
            <person name="Baker R."/>
            <person name="Thomas B.C."/>
            <person name="Morowitz M.J."/>
            <person name="Banfield J.F."/>
        </authorList>
    </citation>
    <scope>NUCLEOTIDE SEQUENCE [LARGE SCALE GENOMIC DNA]</scope>
    <source>
        <strain evidence="2">S2_003_000_R2_4</strain>
    </source>
</reference>